<dbReference type="RefSeq" id="WP_160735599.1">
    <property type="nucleotide sequence ID" value="NZ_WTYT01000002.1"/>
</dbReference>
<sequence length="126" mass="13835">MTRKFTFSALVAAILAASPVAAQTAESNPVPQLTMEHHTLLRCSVVFAMIAGGQENGVEEALAYPPMEERGKEYFVRALAQVMQDTGMSRQQIFDAIKMETKAIAQSDNRDTIIDVCLQSLNQAKM</sequence>
<protein>
    <submittedName>
        <fullName evidence="2">Uncharacterized protein</fullName>
    </submittedName>
</protein>
<reference evidence="2 3" key="1">
    <citation type="submission" date="2019-12" db="EMBL/GenBank/DDBJ databases">
        <title>Genomic-based taxomic classification of the family Erythrobacteraceae.</title>
        <authorList>
            <person name="Xu L."/>
        </authorList>
    </citation>
    <scope>NUCLEOTIDE SEQUENCE [LARGE SCALE GENOMIC DNA]</scope>
    <source>
        <strain evidence="2 3">LMG 29518</strain>
    </source>
</reference>
<gene>
    <name evidence="2" type="ORF">GRI91_05345</name>
</gene>
<organism evidence="2 3">
    <name type="scientific">Altericroceibacterium endophyticum</name>
    <dbReference type="NCBI Taxonomy" id="1808508"/>
    <lineage>
        <taxon>Bacteria</taxon>
        <taxon>Pseudomonadati</taxon>
        <taxon>Pseudomonadota</taxon>
        <taxon>Alphaproteobacteria</taxon>
        <taxon>Sphingomonadales</taxon>
        <taxon>Erythrobacteraceae</taxon>
        <taxon>Altericroceibacterium</taxon>
    </lineage>
</organism>
<keyword evidence="1" id="KW-0732">Signal</keyword>
<evidence type="ECO:0000313" key="3">
    <source>
        <dbReference type="Proteomes" id="UP000438476"/>
    </source>
</evidence>
<accession>A0A6I4T4N1</accession>
<evidence type="ECO:0000313" key="2">
    <source>
        <dbReference type="EMBL" id="MXO65172.1"/>
    </source>
</evidence>
<feature type="chain" id="PRO_5026058873" evidence="1">
    <location>
        <begin position="23"/>
        <end position="126"/>
    </location>
</feature>
<keyword evidence="3" id="KW-1185">Reference proteome</keyword>
<proteinExistence type="predicted"/>
<dbReference type="EMBL" id="WTYT01000002">
    <property type="protein sequence ID" value="MXO65172.1"/>
    <property type="molecule type" value="Genomic_DNA"/>
</dbReference>
<comment type="caution">
    <text evidence="2">The sequence shown here is derived from an EMBL/GenBank/DDBJ whole genome shotgun (WGS) entry which is preliminary data.</text>
</comment>
<dbReference type="OrthoDB" id="7582310at2"/>
<feature type="signal peptide" evidence="1">
    <location>
        <begin position="1"/>
        <end position="22"/>
    </location>
</feature>
<name>A0A6I4T4N1_9SPHN</name>
<dbReference type="Proteomes" id="UP000438476">
    <property type="component" value="Unassembled WGS sequence"/>
</dbReference>
<evidence type="ECO:0000256" key="1">
    <source>
        <dbReference type="SAM" id="SignalP"/>
    </source>
</evidence>
<dbReference type="AlphaFoldDB" id="A0A6I4T4N1"/>